<keyword evidence="5" id="KW-0503">Monooxygenase</keyword>
<dbReference type="GO" id="GO:0016829">
    <property type="term" value="F:lyase activity"/>
    <property type="evidence" value="ECO:0007669"/>
    <property type="project" value="InterPro"/>
</dbReference>
<dbReference type="InterPro" id="IPR010451">
    <property type="entry name" value="Acetoacetate_decarboxylase"/>
</dbReference>
<dbReference type="InterPro" id="IPR036188">
    <property type="entry name" value="FAD/NAD-bd_sf"/>
</dbReference>
<reference evidence="8" key="1">
    <citation type="submission" date="2022-07" db="EMBL/GenBank/DDBJ databases">
        <title>Draft genome sequence of Zalerion maritima ATCC 34329, a (micro)plastics degrading marine fungus.</title>
        <authorList>
            <person name="Paco A."/>
            <person name="Goncalves M.F.M."/>
            <person name="Rocha-Santos T.A.P."/>
            <person name="Alves A."/>
        </authorList>
    </citation>
    <scope>NUCLEOTIDE SEQUENCE</scope>
    <source>
        <strain evidence="8">ATCC 34329</strain>
    </source>
</reference>
<dbReference type="PRINTS" id="PR00420">
    <property type="entry name" value="RNGMNOXGNASE"/>
</dbReference>
<keyword evidence="9" id="KW-1185">Reference proteome</keyword>
<organism evidence="8 9">
    <name type="scientific">Zalerion maritima</name>
    <dbReference type="NCBI Taxonomy" id="339359"/>
    <lineage>
        <taxon>Eukaryota</taxon>
        <taxon>Fungi</taxon>
        <taxon>Dikarya</taxon>
        <taxon>Ascomycota</taxon>
        <taxon>Pezizomycotina</taxon>
        <taxon>Sordariomycetes</taxon>
        <taxon>Lulworthiomycetidae</taxon>
        <taxon>Lulworthiales</taxon>
        <taxon>Lulworthiaceae</taxon>
        <taxon>Zalerion</taxon>
    </lineage>
</organism>
<comment type="similarity">
    <text evidence="1">Belongs to the paxM FAD-dependent monooxygenase family.</text>
</comment>
<keyword evidence="2" id="KW-0285">Flavoprotein</keyword>
<evidence type="ECO:0000256" key="2">
    <source>
        <dbReference type="ARBA" id="ARBA00022630"/>
    </source>
</evidence>
<dbReference type="GO" id="GO:0004497">
    <property type="term" value="F:monooxygenase activity"/>
    <property type="evidence" value="ECO:0007669"/>
    <property type="project" value="UniProtKB-KW"/>
</dbReference>
<dbReference type="PANTHER" id="PTHR13789:SF261">
    <property type="entry name" value="HYDROXYLASE, PUTATIVE (AFU_ORTHOLOGUE AFUA_7G00590)-RELATED"/>
    <property type="match status" value="1"/>
</dbReference>
<dbReference type="Gene3D" id="2.40.400.10">
    <property type="entry name" value="Acetoacetate decarboxylase-like"/>
    <property type="match status" value="1"/>
</dbReference>
<gene>
    <name evidence="8" type="ORF">MKZ38_008619</name>
</gene>
<dbReference type="EMBL" id="JAKWBI020000005">
    <property type="protein sequence ID" value="KAJ2907051.1"/>
    <property type="molecule type" value="Genomic_DNA"/>
</dbReference>
<dbReference type="AlphaFoldDB" id="A0AAD5RYG5"/>
<evidence type="ECO:0000256" key="1">
    <source>
        <dbReference type="ARBA" id="ARBA00007992"/>
    </source>
</evidence>
<evidence type="ECO:0000256" key="3">
    <source>
        <dbReference type="ARBA" id="ARBA00022827"/>
    </source>
</evidence>
<evidence type="ECO:0000256" key="4">
    <source>
        <dbReference type="ARBA" id="ARBA00023002"/>
    </source>
</evidence>
<feature type="region of interest" description="Disordered" evidence="6">
    <location>
        <begin position="1"/>
        <end position="28"/>
    </location>
</feature>
<dbReference type="Pfam" id="PF01494">
    <property type="entry name" value="FAD_binding_3"/>
    <property type="match status" value="1"/>
</dbReference>
<comment type="caution">
    <text evidence="8">The sequence shown here is derived from an EMBL/GenBank/DDBJ whole genome shotgun (WGS) entry which is preliminary data.</text>
</comment>
<dbReference type="InterPro" id="IPR023375">
    <property type="entry name" value="ADC_dom_sf"/>
</dbReference>
<dbReference type="Gene3D" id="3.50.50.60">
    <property type="entry name" value="FAD/NAD(P)-binding domain"/>
    <property type="match status" value="1"/>
</dbReference>
<evidence type="ECO:0000313" key="8">
    <source>
        <dbReference type="EMBL" id="KAJ2907051.1"/>
    </source>
</evidence>
<dbReference type="Proteomes" id="UP001201980">
    <property type="component" value="Unassembled WGS sequence"/>
</dbReference>
<evidence type="ECO:0000259" key="7">
    <source>
        <dbReference type="Pfam" id="PF01494"/>
    </source>
</evidence>
<sequence>MYQVRPSDSNSYVPQSNGTAPPNPLVDDHPEPLKVLVVGAGIGGLSAAIALRRNGHKVELFEQSRFANEVGAAVHLAPNANGLLRRWGIYAEEFGAASTNFINDYSASSQVLKSVDLREPNKRWQHPWHLIHRVALHEKLKSVASTEDGPGYPAKLNTASRVVDVDPAKATLTLENGTVVTGDVVIGADGVYSRARKYITDVEPKLFGSGKAAFRFLLPKNVIAEDPVTAPFVEKPDTLCIWYDSDRRIVMYPCNNNEALNFVCIHPDGESHATPGDEWNKTASLEQMLRVYGNFSEATKKLISKVDPADLKVWQLLDMEKMSTWVNQKLCLIGDAAHPFTPHQGQGAGQAMEDAAALGVVLPKGTAPSAVAERLKVYEEIRYERAHTIQEYSRLAGKDLVDDKQQFDMMAYTNHNFGHDEVDYATQVFKKWRLAQKKDLYWRMPIPFGPFPGPRQDSLGRLQPGKGERTFKTTSVKFRTSRTFLQNLFPNNQFKFKKPDTNCYASFSLTTLDNLSWLGGNGYSNLGLFIHGVEYTKKDGSTLDGTYMPLLFEDLTDPIVSGREELGMPKLYCELDSHQRSNSFFCRLSWRGAVFGTISLSGLTPDTPESEHGTIGGEADYGIITYRYIPSVGRPGHADAEYAVVVPHADEAKTTPASVKTVHRSNNASVHFDALDDVALPTLHHISSVLADIPIYEVMAAKIVSGTGVPDVSAARRLE</sequence>
<dbReference type="GO" id="GO:0071949">
    <property type="term" value="F:FAD binding"/>
    <property type="evidence" value="ECO:0007669"/>
    <property type="project" value="InterPro"/>
</dbReference>
<dbReference type="InterPro" id="IPR050493">
    <property type="entry name" value="FAD-dep_Monooxygenase_BioMet"/>
</dbReference>
<dbReference type="SUPFAM" id="SSF51905">
    <property type="entry name" value="FAD/NAD(P)-binding domain"/>
    <property type="match status" value="1"/>
</dbReference>
<proteinExistence type="inferred from homology"/>
<keyword evidence="4" id="KW-0560">Oxidoreductase</keyword>
<dbReference type="Pfam" id="PF06314">
    <property type="entry name" value="ADC"/>
    <property type="match status" value="1"/>
</dbReference>
<accession>A0AAD5RYG5</accession>
<protein>
    <recommendedName>
        <fullName evidence="7">FAD-binding domain-containing protein</fullName>
    </recommendedName>
</protein>
<evidence type="ECO:0000256" key="5">
    <source>
        <dbReference type="ARBA" id="ARBA00023033"/>
    </source>
</evidence>
<dbReference type="PANTHER" id="PTHR13789">
    <property type="entry name" value="MONOOXYGENASE"/>
    <property type="match status" value="1"/>
</dbReference>
<name>A0AAD5RYG5_9PEZI</name>
<keyword evidence="3" id="KW-0274">FAD</keyword>
<feature type="domain" description="FAD-binding" evidence="7">
    <location>
        <begin position="34"/>
        <end position="389"/>
    </location>
</feature>
<dbReference type="SUPFAM" id="SSF54373">
    <property type="entry name" value="FAD-linked reductases, C-terminal domain"/>
    <property type="match status" value="1"/>
</dbReference>
<dbReference type="InterPro" id="IPR002938">
    <property type="entry name" value="FAD-bd"/>
</dbReference>
<evidence type="ECO:0000256" key="6">
    <source>
        <dbReference type="SAM" id="MobiDB-lite"/>
    </source>
</evidence>
<evidence type="ECO:0000313" key="9">
    <source>
        <dbReference type="Proteomes" id="UP001201980"/>
    </source>
</evidence>
<dbReference type="SUPFAM" id="SSF160104">
    <property type="entry name" value="Acetoacetate decarboxylase-like"/>
    <property type="match status" value="1"/>
</dbReference>
<feature type="compositionally biased region" description="Polar residues" evidence="6">
    <location>
        <begin position="1"/>
        <end position="20"/>
    </location>
</feature>